<gene>
    <name evidence="3" type="ORF">NJQ99_12075</name>
</gene>
<dbReference type="Pfam" id="PF13409">
    <property type="entry name" value="GST_N_2"/>
    <property type="match status" value="1"/>
</dbReference>
<dbReference type="EMBL" id="JAMZFT010000002">
    <property type="protein sequence ID" value="MCP1337153.1"/>
    <property type="molecule type" value="Genomic_DNA"/>
</dbReference>
<dbReference type="InterPro" id="IPR010987">
    <property type="entry name" value="Glutathione-S-Trfase_C-like"/>
</dbReference>
<reference evidence="3" key="1">
    <citation type="submission" date="2022-06" db="EMBL/GenBank/DDBJ databases">
        <title>Isolation and Genomics of Futiania mangrovii gen. nov., sp. nov., a Rare and Metabolically-versatile member in the Class Alphaproteobacteria.</title>
        <authorList>
            <person name="Liu L."/>
            <person name="Huang W.-C."/>
            <person name="Pan J."/>
            <person name="Li J."/>
            <person name="Huang Y."/>
            <person name="Du H."/>
            <person name="Liu Y."/>
            <person name="Li M."/>
        </authorList>
    </citation>
    <scope>NUCLEOTIDE SEQUENCE</scope>
    <source>
        <strain evidence="3">FT118</strain>
    </source>
</reference>
<dbReference type="GO" id="GO:0005737">
    <property type="term" value="C:cytoplasm"/>
    <property type="evidence" value="ECO:0007669"/>
    <property type="project" value="TreeGrafter"/>
</dbReference>
<dbReference type="PROSITE" id="PS50404">
    <property type="entry name" value="GST_NTER"/>
    <property type="match status" value="1"/>
</dbReference>
<accession>A0A9J6PEN5</accession>
<organism evidence="3 4">
    <name type="scientific">Futiania mangrovi</name>
    <dbReference type="NCBI Taxonomy" id="2959716"/>
    <lineage>
        <taxon>Bacteria</taxon>
        <taxon>Pseudomonadati</taxon>
        <taxon>Pseudomonadota</taxon>
        <taxon>Alphaproteobacteria</taxon>
        <taxon>Futianiales</taxon>
        <taxon>Futianiaceae</taxon>
        <taxon>Futiania</taxon>
    </lineage>
</organism>
<evidence type="ECO:0000313" key="4">
    <source>
        <dbReference type="Proteomes" id="UP001055804"/>
    </source>
</evidence>
<dbReference type="PANTHER" id="PTHR43968">
    <property type="match status" value="1"/>
</dbReference>
<protein>
    <submittedName>
        <fullName evidence="3">Glutathione S-transferase</fullName>
    </submittedName>
</protein>
<dbReference type="Gene3D" id="3.40.30.10">
    <property type="entry name" value="Glutaredoxin"/>
    <property type="match status" value="1"/>
</dbReference>
<dbReference type="InterPro" id="IPR050983">
    <property type="entry name" value="GST_Omega/HSP26"/>
</dbReference>
<comment type="caution">
    <text evidence="3">The sequence shown here is derived from an EMBL/GenBank/DDBJ whole genome shotgun (WGS) entry which is preliminary data.</text>
</comment>
<dbReference type="Proteomes" id="UP001055804">
    <property type="component" value="Unassembled WGS sequence"/>
</dbReference>
<dbReference type="Gene3D" id="1.20.1050.10">
    <property type="match status" value="1"/>
</dbReference>
<dbReference type="PROSITE" id="PS50405">
    <property type="entry name" value="GST_CTER"/>
    <property type="match status" value="1"/>
</dbReference>
<feature type="domain" description="GST N-terminal" evidence="1">
    <location>
        <begin position="1"/>
        <end position="81"/>
    </location>
</feature>
<feature type="domain" description="GST C-terminal" evidence="2">
    <location>
        <begin position="88"/>
        <end position="201"/>
    </location>
</feature>
<name>A0A9J6PEN5_9PROT</name>
<dbReference type="SUPFAM" id="SSF52833">
    <property type="entry name" value="Thioredoxin-like"/>
    <property type="match status" value="1"/>
</dbReference>
<keyword evidence="4" id="KW-1185">Reference proteome</keyword>
<dbReference type="SUPFAM" id="SSF47616">
    <property type="entry name" value="GST C-terminal domain-like"/>
    <property type="match status" value="1"/>
</dbReference>
<dbReference type="PANTHER" id="PTHR43968:SF6">
    <property type="entry name" value="GLUTATHIONE S-TRANSFERASE OMEGA"/>
    <property type="match status" value="1"/>
</dbReference>
<dbReference type="CDD" id="cd03049">
    <property type="entry name" value="GST_N_3"/>
    <property type="match status" value="1"/>
</dbReference>
<proteinExistence type="predicted"/>
<dbReference type="InterPro" id="IPR036282">
    <property type="entry name" value="Glutathione-S-Trfase_C_sf"/>
</dbReference>
<evidence type="ECO:0000313" key="3">
    <source>
        <dbReference type="EMBL" id="MCP1337153.1"/>
    </source>
</evidence>
<dbReference type="InterPro" id="IPR036249">
    <property type="entry name" value="Thioredoxin-like_sf"/>
</dbReference>
<dbReference type="InterPro" id="IPR004045">
    <property type="entry name" value="Glutathione_S-Trfase_N"/>
</dbReference>
<dbReference type="RefSeq" id="WP_269333085.1">
    <property type="nucleotide sequence ID" value="NZ_JAMZFT010000002.1"/>
</dbReference>
<evidence type="ECO:0000259" key="1">
    <source>
        <dbReference type="PROSITE" id="PS50404"/>
    </source>
</evidence>
<sequence length="201" mass="21882">MMTLFWSATSPFARKVMITAHELGIADRITLQPTVTADEPEELLAVSPAGKLPVLLTEDGTAIADSRVICAYLDAEFGQNRLLPAGSTDRWKALTDAARADAATEAGILVRLERMRPEPLRSAQVEAKQLRKVMRSLDAFDAAHLRSEPFDVAGIALGAALGWLLLRLPDDRLLNDRPRLADWFAAISSRPSMQATLPPVG</sequence>
<evidence type="ECO:0000259" key="2">
    <source>
        <dbReference type="PROSITE" id="PS50405"/>
    </source>
</evidence>
<dbReference type="AlphaFoldDB" id="A0A9J6PEN5"/>